<dbReference type="GO" id="GO:0071978">
    <property type="term" value="P:bacterial-type flagellum-dependent swarming motility"/>
    <property type="evidence" value="ECO:0007669"/>
    <property type="project" value="TreeGrafter"/>
</dbReference>
<evidence type="ECO:0000256" key="8">
    <source>
        <dbReference type="ARBA" id="ARBA00023136"/>
    </source>
</evidence>
<evidence type="ECO:0000256" key="9">
    <source>
        <dbReference type="ARBA" id="ARBA00023143"/>
    </source>
</evidence>
<dbReference type="PANTHER" id="PTHR30034">
    <property type="entry name" value="FLAGELLAR MOTOR SWITCH PROTEIN FLIM"/>
    <property type="match status" value="1"/>
</dbReference>
<keyword evidence="7" id="KW-0283">Flagellar rotation</keyword>
<evidence type="ECO:0000313" key="13">
    <source>
        <dbReference type="Proteomes" id="UP000298677"/>
    </source>
</evidence>
<dbReference type="SUPFAM" id="SSF101801">
    <property type="entry name" value="Surface presentation of antigens (SPOA)"/>
    <property type="match status" value="1"/>
</dbReference>
<keyword evidence="6" id="KW-0145">Chemotaxis</keyword>
<dbReference type="PANTHER" id="PTHR30034:SF6">
    <property type="entry name" value="YOP PROTEINS TRANSLOCATION PROTEIN Q"/>
    <property type="match status" value="1"/>
</dbReference>
<keyword evidence="8" id="KW-0472">Membrane</keyword>
<comment type="similarity">
    <text evidence="3">Belongs to the FliM family.</text>
</comment>
<dbReference type="GO" id="GO:0003774">
    <property type="term" value="F:cytoskeletal motor activity"/>
    <property type="evidence" value="ECO:0007669"/>
    <property type="project" value="InterPro"/>
</dbReference>
<keyword evidence="13" id="KW-1185">Reference proteome</keyword>
<evidence type="ECO:0000256" key="1">
    <source>
        <dbReference type="ARBA" id="ARBA00004117"/>
    </source>
</evidence>
<evidence type="ECO:0000256" key="3">
    <source>
        <dbReference type="ARBA" id="ARBA00011049"/>
    </source>
</evidence>
<proteinExistence type="inferred from homology"/>
<dbReference type="Proteomes" id="UP000298677">
    <property type="component" value="Chromosome"/>
</dbReference>
<reference evidence="12 13" key="1">
    <citation type="submission" date="2018-10" db="EMBL/GenBank/DDBJ databases">
        <title>Comparative functional genomics of the obligate endosymbiont Buchnera aphidicola.</title>
        <authorList>
            <person name="Chong R.A."/>
        </authorList>
    </citation>
    <scope>NUCLEOTIDE SEQUENCE [LARGE SCALE GENOMIC DNA]</scope>
    <source>
        <strain evidence="12 13">Aoe</strain>
    </source>
</reference>
<name>A0A4D6XPJ2_9GAMM</name>
<dbReference type="GO" id="GO:0005886">
    <property type="term" value="C:plasma membrane"/>
    <property type="evidence" value="ECO:0007669"/>
    <property type="project" value="UniProtKB-SubCell"/>
</dbReference>
<evidence type="ECO:0000256" key="7">
    <source>
        <dbReference type="ARBA" id="ARBA00022779"/>
    </source>
</evidence>
<accession>A0A4D6XPJ2</accession>
<dbReference type="OrthoDB" id="6553180at2"/>
<evidence type="ECO:0000256" key="4">
    <source>
        <dbReference type="ARBA" id="ARBA00021898"/>
    </source>
</evidence>
<dbReference type="SUPFAM" id="SSF103039">
    <property type="entry name" value="CheC-like"/>
    <property type="match status" value="1"/>
</dbReference>
<keyword evidence="9" id="KW-0975">Bacterial flagellum</keyword>
<gene>
    <name evidence="12" type="ORF">D9V65_00330</name>
</gene>
<dbReference type="EMBL" id="CP033012">
    <property type="protein sequence ID" value="QCI19202.1"/>
    <property type="molecule type" value="Genomic_DNA"/>
</dbReference>
<dbReference type="RefSeq" id="WP_158341609.1">
    <property type="nucleotide sequence ID" value="NZ_CP033012.1"/>
</dbReference>
<comment type="subcellular location">
    <subcellularLocation>
        <location evidence="1">Bacterial flagellum basal body</location>
    </subcellularLocation>
    <subcellularLocation>
        <location evidence="2">Cell membrane</location>
        <topology evidence="2">Peripheral membrane protein</topology>
    </subcellularLocation>
</comment>
<dbReference type="InterPro" id="IPR028976">
    <property type="entry name" value="CheC-like_sf"/>
</dbReference>
<dbReference type="AlphaFoldDB" id="A0A4D6XPJ2"/>
<protein>
    <recommendedName>
        <fullName evidence="4">Flagellar motor switch protein FliM</fullName>
    </recommendedName>
</protein>
<evidence type="ECO:0000256" key="6">
    <source>
        <dbReference type="ARBA" id="ARBA00022500"/>
    </source>
</evidence>
<dbReference type="GO" id="GO:0009425">
    <property type="term" value="C:bacterial-type flagellum basal body"/>
    <property type="evidence" value="ECO:0007669"/>
    <property type="project" value="UniProtKB-SubCell"/>
</dbReference>
<feature type="domain" description="Flagellar motor switch protein FliN-like C-terminal" evidence="11">
    <location>
        <begin position="241"/>
        <end position="308"/>
    </location>
</feature>
<evidence type="ECO:0000256" key="2">
    <source>
        <dbReference type="ARBA" id="ARBA00004202"/>
    </source>
</evidence>
<dbReference type="InterPro" id="IPR001543">
    <property type="entry name" value="FliN-like_C"/>
</dbReference>
<evidence type="ECO:0000256" key="10">
    <source>
        <dbReference type="ARBA" id="ARBA00025044"/>
    </source>
</evidence>
<dbReference type="Gene3D" id="3.40.1550.10">
    <property type="entry name" value="CheC-like"/>
    <property type="match status" value="1"/>
</dbReference>
<evidence type="ECO:0000313" key="12">
    <source>
        <dbReference type="EMBL" id="QCI19202.1"/>
    </source>
</evidence>
<keyword evidence="5" id="KW-1003">Cell membrane</keyword>
<dbReference type="GO" id="GO:0050918">
    <property type="term" value="P:positive chemotaxis"/>
    <property type="evidence" value="ECO:0007669"/>
    <property type="project" value="TreeGrafter"/>
</dbReference>
<dbReference type="Pfam" id="PF02154">
    <property type="entry name" value="FliM"/>
    <property type="match status" value="1"/>
</dbReference>
<comment type="function">
    <text evidence="10">FliM is one of three proteins (FliG, FliN, FliM) that forms the rotor-mounted switch complex (C ring), located at the base of the basal body. This complex interacts with the CheY and CheZ chemotaxis proteins, in addition to contacting components of the motor that determine the direction of flagellar rotation.</text>
</comment>
<evidence type="ECO:0000256" key="5">
    <source>
        <dbReference type="ARBA" id="ARBA00022475"/>
    </source>
</evidence>
<dbReference type="Gene3D" id="2.30.330.10">
    <property type="entry name" value="SpoA-like"/>
    <property type="match status" value="1"/>
</dbReference>
<dbReference type="InterPro" id="IPR001689">
    <property type="entry name" value="Flag_FliM"/>
</dbReference>
<sequence length="309" mass="36431">MKKNKKKTIEILYYPKNKNFEYYNQSINCYMIKNTIILLDEIHLFFLKKLQQNLKKIFNFEINIQLKKVEVHTNDRLISNLNTKYSVNKIHLKNNLGTAFLSFPLKIATLMVNSLLKNNYEYSESYNEKRKSTKTDTFMHKKFLHLVKEAYENSWKNFCCTIEQHFFLKNKNQISHCSLCNEKKTITINIIFDVTLNYIQTKLNIIIPYYTFKNIKDYLSLKKQKKLINSNISNINILSTIENVNLNISIRSIENSIPLSTIKKINIGDIIPINNPEKVIIYAETSPIFSGKYGIKNEKTVIQINNFIK</sequence>
<dbReference type="InterPro" id="IPR036429">
    <property type="entry name" value="SpoA-like_sf"/>
</dbReference>
<dbReference type="Pfam" id="PF01052">
    <property type="entry name" value="FliMN_C"/>
    <property type="match status" value="1"/>
</dbReference>
<evidence type="ECO:0000259" key="11">
    <source>
        <dbReference type="Pfam" id="PF01052"/>
    </source>
</evidence>
<organism evidence="12 13">
    <name type="scientific">Buchnera aphidicola</name>
    <name type="common">Anoecia oenotherae</name>
    <dbReference type="NCBI Taxonomy" id="1241833"/>
    <lineage>
        <taxon>Bacteria</taxon>
        <taxon>Pseudomonadati</taxon>
        <taxon>Pseudomonadota</taxon>
        <taxon>Gammaproteobacteria</taxon>
        <taxon>Enterobacterales</taxon>
        <taxon>Erwiniaceae</taxon>
        <taxon>Buchnera</taxon>
    </lineage>
</organism>